<dbReference type="CDD" id="cd02440">
    <property type="entry name" value="AdoMet_MTases"/>
    <property type="match status" value="1"/>
</dbReference>
<gene>
    <name evidence="1" type="ORF">A3B34_00140</name>
</gene>
<name>A0A1G2L615_9BACT</name>
<protein>
    <recommendedName>
        <fullName evidence="3">Methyltransferase type 11 domain-containing protein</fullName>
    </recommendedName>
</protein>
<sequence length="322" mass="36455">MDIAMQPECALCGSKESAVLRTKVRAGVERKVFRCNACGLVFLEPRDEDLKEYYREEYRKVYTPAPGRVSASEEIFKTYLPMQKIRLDKLGGILHKEARLLDIGCSAGQFLKAVAPHVGTAMGIEYNESDAAFVRSIGYKVWSVPIEETDIPLASLDIVTVYQTFEHVKEPQRFLKSIAKYLKPDGHLVIEVPNVHDPLLTVFADEGYEDFYYKEAHLFYYAPDTLWRTLERAGYKGDVTTIQRYHVLNSFSWIYTGTPQRSAEVGMGEPSLPMAQGVDEDVAARFNAWIRAADRAYKDMLIDLHLGESLFFIGTKVPETSA</sequence>
<accession>A0A1G2L615</accession>
<dbReference type="Pfam" id="PF13489">
    <property type="entry name" value="Methyltransf_23"/>
    <property type="match status" value="1"/>
</dbReference>
<comment type="caution">
    <text evidence="1">The sequence shown here is derived from an EMBL/GenBank/DDBJ whole genome shotgun (WGS) entry which is preliminary data.</text>
</comment>
<dbReference type="AlphaFoldDB" id="A0A1G2L615"/>
<evidence type="ECO:0000313" key="1">
    <source>
        <dbReference type="EMBL" id="OHA07010.1"/>
    </source>
</evidence>
<dbReference type="SUPFAM" id="SSF53335">
    <property type="entry name" value="S-adenosyl-L-methionine-dependent methyltransferases"/>
    <property type="match status" value="1"/>
</dbReference>
<dbReference type="Gene3D" id="3.40.50.150">
    <property type="entry name" value="Vaccinia Virus protein VP39"/>
    <property type="match status" value="1"/>
</dbReference>
<dbReference type="PANTHER" id="PTHR43861:SF6">
    <property type="entry name" value="METHYLTRANSFERASE TYPE 11"/>
    <property type="match status" value="1"/>
</dbReference>
<dbReference type="STRING" id="1802279.A3B34_00140"/>
<evidence type="ECO:0000313" key="2">
    <source>
        <dbReference type="Proteomes" id="UP000176510"/>
    </source>
</evidence>
<dbReference type="PANTHER" id="PTHR43861">
    <property type="entry name" value="TRANS-ACONITATE 2-METHYLTRANSFERASE-RELATED"/>
    <property type="match status" value="1"/>
</dbReference>
<dbReference type="EMBL" id="MHQR01000028">
    <property type="protein sequence ID" value="OHA07010.1"/>
    <property type="molecule type" value="Genomic_DNA"/>
</dbReference>
<reference evidence="1 2" key="1">
    <citation type="journal article" date="2016" name="Nat. Commun.">
        <title>Thousands of microbial genomes shed light on interconnected biogeochemical processes in an aquifer system.</title>
        <authorList>
            <person name="Anantharaman K."/>
            <person name="Brown C.T."/>
            <person name="Hug L.A."/>
            <person name="Sharon I."/>
            <person name="Castelle C.J."/>
            <person name="Probst A.J."/>
            <person name="Thomas B.C."/>
            <person name="Singh A."/>
            <person name="Wilkins M.J."/>
            <person name="Karaoz U."/>
            <person name="Brodie E.L."/>
            <person name="Williams K.H."/>
            <person name="Hubbard S.S."/>
            <person name="Banfield J.F."/>
        </authorList>
    </citation>
    <scope>NUCLEOTIDE SEQUENCE [LARGE SCALE GENOMIC DNA]</scope>
</reference>
<dbReference type="Proteomes" id="UP000176510">
    <property type="component" value="Unassembled WGS sequence"/>
</dbReference>
<dbReference type="InterPro" id="IPR029063">
    <property type="entry name" value="SAM-dependent_MTases_sf"/>
</dbReference>
<proteinExistence type="predicted"/>
<organism evidence="1 2">
    <name type="scientific">Candidatus Sungbacteria bacterium RIFCSPLOWO2_01_FULL_54_21</name>
    <dbReference type="NCBI Taxonomy" id="1802279"/>
    <lineage>
        <taxon>Bacteria</taxon>
        <taxon>Candidatus Sungiibacteriota</taxon>
    </lineage>
</organism>
<evidence type="ECO:0008006" key="3">
    <source>
        <dbReference type="Google" id="ProtNLM"/>
    </source>
</evidence>